<dbReference type="EMBL" id="MT630979">
    <property type="protein sequence ID" value="QNO44528.1"/>
    <property type="molecule type" value="Genomic_DNA"/>
</dbReference>
<gene>
    <name evidence="4" type="ORF">HPELKGOP_00014</name>
    <name evidence="3" type="ORF">ICHINCKE_00014</name>
    <name evidence="2" type="ORF">JFDIJABK_00009</name>
</gene>
<dbReference type="PANTHER" id="PTHR43105">
    <property type="entry name" value="RESPIRATORY NITRATE REDUCTASE"/>
    <property type="match status" value="1"/>
</dbReference>
<dbReference type="InterPro" id="IPR050123">
    <property type="entry name" value="Prok_molybdopt-oxidoreductase"/>
</dbReference>
<dbReference type="GO" id="GO:0016020">
    <property type="term" value="C:membrane"/>
    <property type="evidence" value="ECO:0007669"/>
    <property type="project" value="TreeGrafter"/>
</dbReference>
<dbReference type="GO" id="GO:0003954">
    <property type="term" value="F:NADH dehydrogenase activity"/>
    <property type="evidence" value="ECO:0007669"/>
    <property type="project" value="TreeGrafter"/>
</dbReference>
<dbReference type="CDD" id="cd02761">
    <property type="entry name" value="MopB_FmdB-FwdB"/>
    <property type="match status" value="1"/>
</dbReference>
<organism evidence="2">
    <name type="scientific">Candidatus Methanogaster sp. ANME-2c ERB4</name>
    <dbReference type="NCBI Taxonomy" id="2759911"/>
    <lineage>
        <taxon>Archaea</taxon>
        <taxon>Methanobacteriati</taxon>
        <taxon>Methanobacteriota</taxon>
        <taxon>Stenosarchaea group</taxon>
        <taxon>Methanomicrobia</taxon>
        <taxon>Methanosarcinales</taxon>
        <taxon>ANME-2 cluster</taxon>
        <taxon>Candidatus Methanogasteraceae</taxon>
        <taxon>Candidatus Methanogaster</taxon>
    </lineage>
</organism>
<evidence type="ECO:0000313" key="3">
    <source>
        <dbReference type="EMBL" id="QNO44912.1"/>
    </source>
</evidence>
<dbReference type="GO" id="GO:0022904">
    <property type="term" value="P:respiratory electron transport chain"/>
    <property type="evidence" value="ECO:0007669"/>
    <property type="project" value="TreeGrafter"/>
</dbReference>
<dbReference type="PANTHER" id="PTHR43105:SF14">
    <property type="entry name" value="FORMATE DEHYDROGENASE H"/>
    <property type="match status" value="1"/>
</dbReference>
<proteinExistence type="predicted"/>
<sequence length="379" mass="41323">MVCTGCALLCDDIEIGKNECRHACRIGDAHITSTNKIDPMVDQSPVDMDAAIKRAAEILVSAEKPVFVGFGNSVTETQAIGIKLAEKVGAEIKTFHTGIFNDILNGRVKTCTLPEVRDYADVIVFLGCDPMNTHPRLLSRYAYYPRGEKRQHGWEEDRIAITIDIRFSHTASICKDAYTIDPHRQIEFMDALMDALSNKVPKTTYDKKRILKLAGTLKKAEFGVIFAGTGASAPPRDGTVRLMDRLNESSDFRLLLLAPGYNLRSIAEQLRDHPCDDGDGGSGSGGGMDLHEADCILCLGFDLMNSLPAHDINGKMIVIDPNETLTSRYADVVIPCAAGGIDCAGSAVRMDGEVVEVPLIRESERLSDGAILKQLLEVV</sequence>
<keyword evidence="1" id="KW-0560">Oxidoreductase</keyword>
<dbReference type="GO" id="GO:0015948">
    <property type="term" value="P:methanogenesis"/>
    <property type="evidence" value="ECO:0007669"/>
    <property type="project" value="InterPro"/>
</dbReference>
<dbReference type="EMBL" id="MT631040">
    <property type="protein sequence ID" value="QNO44912.1"/>
    <property type="molecule type" value="Genomic_DNA"/>
</dbReference>
<name>A0A7G9Y944_9EURY</name>
<evidence type="ECO:0008006" key="5">
    <source>
        <dbReference type="Google" id="ProtNLM"/>
    </source>
</evidence>
<evidence type="ECO:0000313" key="2">
    <source>
        <dbReference type="EMBL" id="QNO44528.1"/>
    </source>
</evidence>
<dbReference type="SUPFAM" id="SSF53706">
    <property type="entry name" value="Formate dehydrogenase/DMSO reductase, domains 1-3"/>
    <property type="match status" value="1"/>
</dbReference>
<dbReference type="GO" id="GO:0018493">
    <property type="term" value="F:formylmethanofuran dehydrogenase activity"/>
    <property type="evidence" value="ECO:0007669"/>
    <property type="project" value="InterPro"/>
</dbReference>
<protein>
    <recommendedName>
        <fullName evidence="5">Formylmethanofuran dehydrogenase subunit B</fullName>
    </recommendedName>
</protein>
<reference evidence="2" key="1">
    <citation type="submission" date="2020-06" db="EMBL/GenBank/DDBJ databases">
        <title>Unique genomic features of the anaerobic methanotrophic archaea.</title>
        <authorList>
            <person name="Chadwick G.L."/>
            <person name="Skennerton C.T."/>
            <person name="Laso-Perez R."/>
            <person name="Leu A.O."/>
            <person name="Speth D.R."/>
            <person name="Yu H."/>
            <person name="Morgan-Lang C."/>
            <person name="Hatzenpichler R."/>
            <person name="Goudeau D."/>
            <person name="Malmstrom R."/>
            <person name="Brazelton W.J."/>
            <person name="Woyke T."/>
            <person name="Hallam S.J."/>
            <person name="Tyson G.W."/>
            <person name="Wegener G."/>
            <person name="Boetius A."/>
            <person name="Orphan V."/>
        </authorList>
    </citation>
    <scope>NUCLEOTIDE SEQUENCE</scope>
</reference>
<evidence type="ECO:0000313" key="4">
    <source>
        <dbReference type="EMBL" id="QNO46256.1"/>
    </source>
</evidence>
<dbReference type="EMBL" id="MT631176">
    <property type="protein sequence ID" value="QNO46256.1"/>
    <property type="molecule type" value="Genomic_DNA"/>
</dbReference>
<accession>A0A7G9Y944</accession>
<dbReference type="Gene3D" id="3.40.228.10">
    <property type="entry name" value="Dimethylsulfoxide Reductase, domain 2"/>
    <property type="match status" value="1"/>
</dbReference>
<evidence type="ECO:0000256" key="1">
    <source>
        <dbReference type="ARBA" id="ARBA00023002"/>
    </source>
</evidence>
<dbReference type="InterPro" id="IPR016457">
    <property type="entry name" value="Formylmethanofuran_DH_bsu"/>
</dbReference>
<dbReference type="AlphaFoldDB" id="A0A7G9Y944"/>